<proteinExistence type="predicted"/>
<protein>
    <submittedName>
        <fullName evidence="2">Uncharacterized protein</fullName>
    </submittedName>
</protein>
<comment type="caution">
    <text evidence="2">The sequence shown here is derived from an EMBL/GenBank/DDBJ whole genome shotgun (WGS) entry which is preliminary data.</text>
</comment>
<gene>
    <name evidence="2" type="ORF">Tco_1079062</name>
</gene>
<dbReference type="Proteomes" id="UP001151760">
    <property type="component" value="Unassembled WGS sequence"/>
</dbReference>
<reference evidence="2" key="2">
    <citation type="submission" date="2022-01" db="EMBL/GenBank/DDBJ databases">
        <authorList>
            <person name="Yamashiro T."/>
            <person name="Shiraishi A."/>
            <person name="Satake H."/>
            <person name="Nakayama K."/>
        </authorList>
    </citation>
    <scope>NUCLEOTIDE SEQUENCE</scope>
</reference>
<sequence>MANVKKSVAERTHHKRQYDRRMKERQMQSRECKVVSSKALAASLVISNHLNDQVPSTEVHLTTQHNAFANVQQHTNQSEPSYDTYLLEKVDSNTTPDLTNMCHKGGKID</sequence>
<evidence type="ECO:0000256" key="1">
    <source>
        <dbReference type="SAM" id="MobiDB-lite"/>
    </source>
</evidence>
<reference evidence="2" key="1">
    <citation type="journal article" date="2022" name="Int. J. Mol. Sci.">
        <title>Draft Genome of Tanacetum Coccineum: Genomic Comparison of Closely Related Tanacetum-Family Plants.</title>
        <authorList>
            <person name="Yamashiro T."/>
            <person name="Shiraishi A."/>
            <person name="Nakayama K."/>
            <person name="Satake H."/>
        </authorList>
    </citation>
    <scope>NUCLEOTIDE SEQUENCE</scope>
</reference>
<organism evidence="2 3">
    <name type="scientific">Tanacetum coccineum</name>
    <dbReference type="NCBI Taxonomy" id="301880"/>
    <lineage>
        <taxon>Eukaryota</taxon>
        <taxon>Viridiplantae</taxon>
        <taxon>Streptophyta</taxon>
        <taxon>Embryophyta</taxon>
        <taxon>Tracheophyta</taxon>
        <taxon>Spermatophyta</taxon>
        <taxon>Magnoliopsida</taxon>
        <taxon>eudicotyledons</taxon>
        <taxon>Gunneridae</taxon>
        <taxon>Pentapetalae</taxon>
        <taxon>asterids</taxon>
        <taxon>campanulids</taxon>
        <taxon>Asterales</taxon>
        <taxon>Asteraceae</taxon>
        <taxon>Asteroideae</taxon>
        <taxon>Anthemideae</taxon>
        <taxon>Anthemidinae</taxon>
        <taxon>Tanacetum</taxon>
    </lineage>
</organism>
<name>A0ABQ5HSA6_9ASTR</name>
<keyword evidence="3" id="KW-1185">Reference proteome</keyword>
<dbReference type="EMBL" id="BQNB010019902">
    <property type="protein sequence ID" value="GJT90217.1"/>
    <property type="molecule type" value="Genomic_DNA"/>
</dbReference>
<evidence type="ECO:0000313" key="3">
    <source>
        <dbReference type="Proteomes" id="UP001151760"/>
    </source>
</evidence>
<accession>A0ABQ5HSA6</accession>
<feature type="region of interest" description="Disordered" evidence="1">
    <location>
        <begin position="1"/>
        <end position="31"/>
    </location>
</feature>
<evidence type="ECO:0000313" key="2">
    <source>
        <dbReference type="EMBL" id="GJT90217.1"/>
    </source>
</evidence>
<feature type="compositionally biased region" description="Basic and acidic residues" evidence="1">
    <location>
        <begin position="19"/>
        <end position="31"/>
    </location>
</feature>